<feature type="transmembrane region" description="Helical" evidence="5">
    <location>
        <begin position="264"/>
        <end position="287"/>
    </location>
</feature>
<keyword evidence="5" id="KW-1133">Transmembrane helix</keyword>
<dbReference type="InterPro" id="IPR002543">
    <property type="entry name" value="FtsK_dom"/>
</dbReference>
<feature type="binding site" evidence="4">
    <location>
        <begin position="1066"/>
        <end position="1073"/>
    </location>
    <ligand>
        <name>ATP</name>
        <dbReference type="ChEBI" id="CHEBI:30616"/>
    </ligand>
</feature>
<dbReference type="InterPro" id="IPR023839">
    <property type="entry name" value="Firmicutes_EssC_C"/>
</dbReference>
<sequence length="1552" mass="178223">MRVSLIKRDRIRSINIPDEPSGNFWVTDYDDAGKEVNLLNITEENGLWRLISNQEFYCVFNNDYIAAFDLKEYSFYTVRNASTNESMLIYVAPSYDDKMVDYYVNPNQTPVISIGSTNNNNVVFNRLDQNQAKLVFENGKYFLYATSNRYGVYVNNLRVFDKKALEYGDVIFINGLKIVYMKYQYNAKLNIYYYGNSLMVNGLTTVNYDNVEDSFNEADEDIDMKWYKDDDYFHKTPRFVSELNEKEIKIDAPPAKEPEQDMPVILTVGPMLTMSMSSMVMAFTSIANLRSGNSSMLSALPSIVMSIAMVASTLLWPTITRKFENKRRKKKEQERIDKYTKYIEGKRKQIIDELNNQTDILNRNYPNLLTCNKIILDKETVLWQKRIEDEDFLKVSLGFGSYPMKLKITYPEESFSMVEDELKDVADKLSREPKILKNVPVVYSFMDNYISSIIGQYDNRSDYLKKLLFQIITFHSYIDLKIVILTDNDKKNTWENIKNLPHCFDDDKTIRLFASKSEEYNIVCSYLEKIFNARKEASNQRDLNPHSFDKIYLVITDSFKMVRSQDFINDLLESKVNYGFSLLISNGNISTLPEQCKSFITVDAASGELSKNVINEENQKFIIDLISGINYNECYKVLSNIPIETANNSVAKIPDKVGFLEMYDVGKVQQLNSLNRWQKSNPMESLSTPVGYGKNNEIQYIDLHEKAHGPHGLVAGMTGSGKSEFIITYILSLAVNYNPYEVQFILIDYKGGGLAGAFENANSGKKLPHLVGTITNLDASEIKRSLSSIESELKRRQRLFNIARDKTGESTVDIYKYQRLYREKKVDEPVSHLFIISDEFAELKTQQPEFMEQLISTARIGRSLGVHLILATQKPSGVVDPQIWSNTRFRVCLRVQDKSDSNEVIKCPDAAYLKQTGRFYFQVGYNEVFTLGQAAWAGGKYVPKEKTKKPIDTAINFINNVGQVIKNVATREKKVNKDEKKYGEELSNVVNYLADIAKEQKIKCKPLWLDKIPSFINIVNLISKYNFKPKANIIDIPVGEYDVPQEQKQNILTVPISARGNTLLYGATGSGKENFIMTMIYSSMCLYSTEEINFYILDFGAEVLKIYDTSNYVGDVIQIDEEEKIGNLYKMINSLMEKRKSLFSSYGGNFFNYNLKSGKKEPSIVVIINNYEAYQDTYEKYEDTLNVITRECTKYGIYFFITCNTPNGLRFKLKQNFSLIYSLQQNNDDDYSTILGNVGKNYPSKIFGRGIIKQDAVYEFQTASVDTNEKINETIEAKISETNSKYNIKAKHVPVLPLKVTYESVEESYDQNSFDVIIGIEKKDLNVSTYNFKKNLINIVTANDCFVMTNFVNALLNELKLNTAYQTMLIDSEAVEINDNTMSNLAVEKNDYNQIFEKLLKYQVDCYNLYVQNGYNISVLRNQKPILLVINGIEDFISKLSSDNKAKANDFFTKAKDLGIINFILVDSIDKIKKYEYESWFKDGVNPNDGIFIGDGINDQFTLKISVRTPEIKESIDDDFLFVINRGKPVLVKYISDFSINKDEEEDILDID</sequence>
<evidence type="ECO:0000256" key="2">
    <source>
        <dbReference type="ARBA" id="ARBA00022741"/>
    </source>
</evidence>
<dbReference type="Pfam" id="PF01580">
    <property type="entry name" value="FtsK_SpoIIIE"/>
    <property type="match status" value="2"/>
</dbReference>
<feature type="domain" description="FtsK" evidence="6">
    <location>
        <begin position="1049"/>
        <end position="1232"/>
    </location>
</feature>
<evidence type="ECO:0000259" key="6">
    <source>
        <dbReference type="PROSITE" id="PS50901"/>
    </source>
</evidence>
<organism evidence="7 8">
    <name type="scientific">Candidatus Aphodocola excrementigallinarum</name>
    <dbReference type="NCBI Taxonomy" id="2840670"/>
    <lineage>
        <taxon>Bacteria</taxon>
        <taxon>Bacillati</taxon>
        <taxon>Bacillota</taxon>
        <taxon>Bacilli</taxon>
        <taxon>Candidatus Aphodocola</taxon>
    </lineage>
</organism>
<reference evidence="7" key="1">
    <citation type="submission" date="2020-10" db="EMBL/GenBank/DDBJ databases">
        <authorList>
            <person name="Gilroy R."/>
        </authorList>
    </citation>
    <scope>NUCLEOTIDE SEQUENCE</scope>
    <source>
        <strain evidence="7">CHK193-30670</strain>
    </source>
</reference>
<dbReference type="PANTHER" id="PTHR22683:SF1">
    <property type="entry name" value="TYPE VII SECRETION SYSTEM PROTEIN ESSC"/>
    <property type="match status" value="1"/>
</dbReference>
<evidence type="ECO:0000256" key="4">
    <source>
        <dbReference type="PROSITE-ProRule" id="PRU00289"/>
    </source>
</evidence>
<comment type="caution">
    <text evidence="7">The sequence shown here is derived from an EMBL/GenBank/DDBJ whole genome shotgun (WGS) entry which is preliminary data.</text>
</comment>
<keyword evidence="5" id="KW-0472">Membrane</keyword>
<evidence type="ECO:0000313" key="8">
    <source>
        <dbReference type="Proteomes" id="UP000824074"/>
    </source>
</evidence>
<dbReference type="CDD" id="cd00060">
    <property type="entry name" value="FHA"/>
    <property type="match status" value="1"/>
</dbReference>
<keyword evidence="5" id="KW-0812">Transmembrane</keyword>
<dbReference type="PROSITE" id="PS50901">
    <property type="entry name" value="FTSK"/>
    <property type="match status" value="2"/>
</dbReference>
<evidence type="ECO:0000256" key="3">
    <source>
        <dbReference type="ARBA" id="ARBA00022840"/>
    </source>
</evidence>
<dbReference type="Gene3D" id="3.40.50.300">
    <property type="entry name" value="P-loop containing nucleotide triphosphate hydrolases"/>
    <property type="match status" value="2"/>
</dbReference>
<dbReference type="Proteomes" id="UP000824074">
    <property type="component" value="Unassembled WGS sequence"/>
</dbReference>
<reference evidence="7" key="2">
    <citation type="journal article" date="2021" name="PeerJ">
        <title>Extensive microbial diversity within the chicken gut microbiome revealed by metagenomics and culture.</title>
        <authorList>
            <person name="Gilroy R."/>
            <person name="Ravi A."/>
            <person name="Getino M."/>
            <person name="Pursley I."/>
            <person name="Horton D.L."/>
            <person name="Alikhan N.F."/>
            <person name="Baker D."/>
            <person name="Gharbi K."/>
            <person name="Hall N."/>
            <person name="Watson M."/>
            <person name="Adriaenssens E.M."/>
            <person name="Foster-Nyarko E."/>
            <person name="Jarju S."/>
            <person name="Secka A."/>
            <person name="Antonio M."/>
            <person name="Oren A."/>
            <person name="Chaudhuri R.R."/>
            <person name="La Ragione R."/>
            <person name="Hildebrand F."/>
            <person name="Pallen M.J."/>
        </authorList>
    </citation>
    <scope>NUCLEOTIDE SEQUENCE</scope>
    <source>
        <strain evidence="7">CHK193-30670</strain>
    </source>
</reference>
<gene>
    <name evidence="7" type="primary">essC</name>
    <name evidence="7" type="ORF">IAB68_02495</name>
</gene>
<dbReference type="EMBL" id="DVMT01000027">
    <property type="protein sequence ID" value="HIU40155.1"/>
    <property type="molecule type" value="Genomic_DNA"/>
</dbReference>
<dbReference type="CDD" id="cd01127">
    <property type="entry name" value="TrwB_TraG_TraD_VirD4"/>
    <property type="match status" value="1"/>
</dbReference>
<dbReference type="NCBIfam" id="TIGR03928">
    <property type="entry name" value="T7_EssCb_Firm"/>
    <property type="match status" value="1"/>
</dbReference>
<dbReference type="InterPro" id="IPR050206">
    <property type="entry name" value="FtsK/SpoIIIE/SftA"/>
</dbReference>
<keyword evidence="2 4" id="KW-0547">Nucleotide-binding</keyword>
<dbReference type="PANTHER" id="PTHR22683">
    <property type="entry name" value="SPORULATION PROTEIN RELATED"/>
    <property type="match status" value="1"/>
</dbReference>
<evidence type="ECO:0000256" key="5">
    <source>
        <dbReference type="SAM" id="Phobius"/>
    </source>
</evidence>
<dbReference type="GO" id="GO:0003677">
    <property type="term" value="F:DNA binding"/>
    <property type="evidence" value="ECO:0007669"/>
    <property type="project" value="InterPro"/>
</dbReference>
<dbReference type="SUPFAM" id="SSF52540">
    <property type="entry name" value="P-loop containing nucleoside triphosphate hydrolases"/>
    <property type="match status" value="2"/>
</dbReference>
<name>A0A9D1INH3_9FIRM</name>
<feature type="binding site" evidence="4">
    <location>
        <begin position="716"/>
        <end position="723"/>
    </location>
    <ligand>
        <name>ATP</name>
        <dbReference type="ChEBI" id="CHEBI:30616"/>
    </ligand>
</feature>
<feature type="transmembrane region" description="Helical" evidence="5">
    <location>
        <begin position="299"/>
        <end position="319"/>
    </location>
</feature>
<dbReference type="GO" id="GO:0005524">
    <property type="term" value="F:ATP binding"/>
    <property type="evidence" value="ECO:0007669"/>
    <property type="project" value="UniProtKB-UniRule"/>
</dbReference>
<dbReference type="Gene3D" id="2.60.200.20">
    <property type="match status" value="1"/>
</dbReference>
<feature type="domain" description="FtsK" evidence="6">
    <location>
        <begin position="695"/>
        <end position="902"/>
    </location>
</feature>
<proteinExistence type="predicted"/>
<keyword evidence="1" id="KW-0677">Repeat</keyword>
<dbReference type="SUPFAM" id="SSF49879">
    <property type="entry name" value="SMAD/FHA domain"/>
    <property type="match status" value="1"/>
</dbReference>
<dbReference type="GO" id="GO:0016020">
    <property type="term" value="C:membrane"/>
    <property type="evidence" value="ECO:0007669"/>
    <property type="project" value="UniProtKB-SubCell"/>
</dbReference>
<evidence type="ECO:0000256" key="1">
    <source>
        <dbReference type="ARBA" id="ARBA00022737"/>
    </source>
</evidence>
<keyword evidence="3 4" id="KW-0067">ATP-binding</keyword>
<dbReference type="InterPro" id="IPR008984">
    <property type="entry name" value="SMAD_FHA_dom_sf"/>
</dbReference>
<evidence type="ECO:0000313" key="7">
    <source>
        <dbReference type="EMBL" id="HIU40155.1"/>
    </source>
</evidence>
<dbReference type="InterPro" id="IPR027417">
    <property type="entry name" value="P-loop_NTPase"/>
</dbReference>
<accession>A0A9D1INH3</accession>
<protein>
    <submittedName>
        <fullName evidence="7">Type VII secretion protein EssC</fullName>
    </submittedName>
</protein>